<dbReference type="Gene3D" id="1.10.357.10">
    <property type="entry name" value="Tetracycline Repressor, domain 2"/>
    <property type="match status" value="1"/>
</dbReference>
<organism evidence="7 8">
    <name type="scientific">Spirilliplanes yamanashiensis</name>
    <dbReference type="NCBI Taxonomy" id="42233"/>
    <lineage>
        <taxon>Bacteria</taxon>
        <taxon>Bacillati</taxon>
        <taxon>Actinomycetota</taxon>
        <taxon>Actinomycetes</taxon>
        <taxon>Micromonosporales</taxon>
        <taxon>Micromonosporaceae</taxon>
        <taxon>Spirilliplanes</taxon>
    </lineage>
</organism>
<sequence length="214" mass="23091">MTATGQGRRRYDARSRQNQARENRDRVLAVARRLFVAHGYAAVPVARIAAEAGVSSPTVFAAFGSKVGLLKEAVDTAIAGDTADRPLRDRPVLTRVHEAATFDELVERLADAFAEVAPRAYPIWSVVQRAADADPQIAALFAELEAQRLAGAGLLAATVADRLGGADADAIRDSLWVLQSPHQYGLFVHDRGRSVAEYRAWTARALRALLPPLG</sequence>
<dbReference type="EMBL" id="BOOY01000005">
    <property type="protein sequence ID" value="GIJ01713.1"/>
    <property type="molecule type" value="Genomic_DNA"/>
</dbReference>
<dbReference type="InterPro" id="IPR001647">
    <property type="entry name" value="HTH_TetR"/>
</dbReference>
<comment type="caution">
    <text evidence="7">The sequence shown here is derived from an EMBL/GenBank/DDBJ whole genome shotgun (WGS) entry which is preliminary data.</text>
</comment>
<feature type="DNA-binding region" description="H-T-H motif" evidence="4">
    <location>
        <begin position="44"/>
        <end position="63"/>
    </location>
</feature>
<feature type="region of interest" description="Disordered" evidence="5">
    <location>
        <begin position="1"/>
        <end position="22"/>
    </location>
</feature>
<dbReference type="AlphaFoldDB" id="A0A8J3Y4Q6"/>
<keyword evidence="8" id="KW-1185">Reference proteome</keyword>
<evidence type="ECO:0000256" key="1">
    <source>
        <dbReference type="ARBA" id="ARBA00023015"/>
    </source>
</evidence>
<dbReference type="GO" id="GO:0000976">
    <property type="term" value="F:transcription cis-regulatory region binding"/>
    <property type="evidence" value="ECO:0007669"/>
    <property type="project" value="TreeGrafter"/>
</dbReference>
<protein>
    <submittedName>
        <fullName evidence="7">TetR family transcriptional regulator</fullName>
    </submittedName>
</protein>
<evidence type="ECO:0000313" key="8">
    <source>
        <dbReference type="Proteomes" id="UP000652013"/>
    </source>
</evidence>
<feature type="compositionally biased region" description="Basic and acidic residues" evidence="5">
    <location>
        <begin position="9"/>
        <end position="22"/>
    </location>
</feature>
<dbReference type="PANTHER" id="PTHR30055">
    <property type="entry name" value="HTH-TYPE TRANSCRIPTIONAL REGULATOR RUTR"/>
    <property type="match status" value="1"/>
</dbReference>
<dbReference type="SUPFAM" id="SSF46689">
    <property type="entry name" value="Homeodomain-like"/>
    <property type="match status" value="1"/>
</dbReference>
<evidence type="ECO:0000256" key="2">
    <source>
        <dbReference type="ARBA" id="ARBA00023125"/>
    </source>
</evidence>
<evidence type="ECO:0000256" key="3">
    <source>
        <dbReference type="ARBA" id="ARBA00023163"/>
    </source>
</evidence>
<dbReference type="RefSeq" id="WP_203937016.1">
    <property type="nucleotide sequence ID" value="NZ_BAAAGJ010000005.1"/>
</dbReference>
<evidence type="ECO:0000256" key="5">
    <source>
        <dbReference type="SAM" id="MobiDB-lite"/>
    </source>
</evidence>
<dbReference type="InterPro" id="IPR009057">
    <property type="entry name" value="Homeodomain-like_sf"/>
</dbReference>
<proteinExistence type="predicted"/>
<keyword evidence="1" id="KW-0805">Transcription regulation</keyword>
<evidence type="ECO:0000256" key="4">
    <source>
        <dbReference type="PROSITE-ProRule" id="PRU00335"/>
    </source>
</evidence>
<reference evidence="7" key="1">
    <citation type="submission" date="2021-01" db="EMBL/GenBank/DDBJ databases">
        <title>Whole genome shotgun sequence of Spirilliplanes yamanashiensis NBRC 15828.</title>
        <authorList>
            <person name="Komaki H."/>
            <person name="Tamura T."/>
        </authorList>
    </citation>
    <scope>NUCLEOTIDE SEQUENCE</scope>
    <source>
        <strain evidence="7">NBRC 15828</strain>
    </source>
</reference>
<dbReference type="Pfam" id="PF00440">
    <property type="entry name" value="TetR_N"/>
    <property type="match status" value="1"/>
</dbReference>
<evidence type="ECO:0000313" key="7">
    <source>
        <dbReference type="EMBL" id="GIJ01713.1"/>
    </source>
</evidence>
<feature type="domain" description="HTH tetR-type" evidence="6">
    <location>
        <begin position="21"/>
        <end position="81"/>
    </location>
</feature>
<keyword evidence="2 4" id="KW-0238">DNA-binding</keyword>
<dbReference type="Proteomes" id="UP000652013">
    <property type="component" value="Unassembled WGS sequence"/>
</dbReference>
<dbReference type="PANTHER" id="PTHR30055:SF234">
    <property type="entry name" value="HTH-TYPE TRANSCRIPTIONAL REGULATOR BETI"/>
    <property type="match status" value="1"/>
</dbReference>
<evidence type="ECO:0000259" key="6">
    <source>
        <dbReference type="PROSITE" id="PS50977"/>
    </source>
</evidence>
<name>A0A8J3Y4Q6_9ACTN</name>
<gene>
    <name evidence="7" type="ORF">Sya03_10650</name>
</gene>
<keyword evidence="3" id="KW-0804">Transcription</keyword>
<dbReference type="InterPro" id="IPR050109">
    <property type="entry name" value="HTH-type_TetR-like_transc_reg"/>
</dbReference>
<accession>A0A8J3Y4Q6</accession>
<dbReference type="PRINTS" id="PR00455">
    <property type="entry name" value="HTHTETR"/>
</dbReference>
<dbReference type="PROSITE" id="PS50977">
    <property type="entry name" value="HTH_TETR_2"/>
    <property type="match status" value="1"/>
</dbReference>
<dbReference type="GO" id="GO:0003700">
    <property type="term" value="F:DNA-binding transcription factor activity"/>
    <property type="evidence" value="ECO:0007669"/>
    <property type="project" value="TreeGrafter"/>
</dbReference>